<name>A0A183MJD8_9TREM</name>
<feature type="region of interest" description="Disordered" evidence="1">
    <location>
        <begin position="1"/>
        <end position="68"/>
    </location>
</feature>
<gene>
    <name evidence="2" type="ORF">SMRZ_LOCUS16163</name>
</gene>
<dbReference type="AlphaFoldDB" id="A0A183MJD8"/>
<feature type="compositionally biased region" description="Basic and acidic residues" evidence="1">
    <location>
        <begin position="9"/>
        <end position="21"/>
    </location>
</feature>
<evidence type="ECO:0000313" key="3">
    <source>
        <dbReference type="Proteomes" id="UP000277204"/>
    </source>
</evidence>
<sequence>MISNANEVVAHDSSSDSKMSDSESCSVVSSNHTVPETCTDSGESSSQEGHIVLPGYVSHASNNNQEPGTVLMDADYHNDPLSTSDAPHQFGNNITEDLNSDDFELNGIYPHHMINFTEFSVQYVLNTIKLIVIWDYDDPTLFLGLG</sequence>
<dbReference type="Proteomes" id="UP000277204">
    <property type="component" value="Unassembled WGS sequence"/>
</dbReference>
<accession>A0A183MJD8</accession>
<organism evidence="2 3">
    <name type="scientific">Schistosoma margrebowiei</name>
    <dbReference type="NCBI Taxonomy" id="48269"/>
    <lineage>
        <taxon>Eukaryota</taxon>
        <taxon>Metazoa</taxon>
        <taxon>Spiralia</taxon>
        <taxon>Lophotrochozoa</taxon>
        <taxon>Platyhelminthes</taxon>
        <taxon>Trematoda</taxon>
        <taxon>Digenea</taxon>
        <taxon>Strigeidida</taxon>
        <taxon>Schistosomatoidea</taxon>
        <taxon>Schistosomatidae</taxon>
        <taxon>Schistosoma</taxon>
    </lineage>
</organism>
<feature type="compositionally biased region" description="Polar residues" evidence="1">
    <location>
        <begin position="31"/>
        <end position="48"/>
    </location>
</feature>
<reference evidence="2 3" key="1">
    <citation type="submission" date="2018-11" db="EMBL/GenBank/DDBJ databases">
        <authorList>
            <consortium name="Pathogen Informatics"/>
        </authorList>
    </citation>
    <scope>NUCLEOTIDE SEQUENCE [LARGE SCALE GENOMIC DNA]</scope>
    <source>
        <strain evidence="2 3">Zambia</strain>
    </source>
</reference>
<keyword evidence="3" id="KW-1185">Reference proteome</keyword>
<dbReference type="EMBL" id="UZAI01017075">
    <property type="protein sequence ID" value="VDP20150.1"/>
    <property type="molecule type" value="Genomic_DNA"/>
</dbReference>
<proteinExistence type="predicted"/>
<evidence type="ECO:0000313" key="2">
    <source>
        <dbReference type="EMBL" id="VDP20150.1"/>
    </source>
</evidence>
<evidence type="ECO:0000256" key="1">
    <source>
        <dbReference type="SAM" id="MobiDB-lite"/>
    </source>
</evidence>
<protein>
    <submittedName>
        <fullName evidence="2">Uncharacterized protein</fullName>
    </submittedName>
</protein>